<keyword evidence="5" id="KW-0030">Aminoacyl-tRNA synthetase</keyword>
<dbReference type="Proteomes" id="UP000823772">
    <property type="component" value="Unassembled WGS sequence"/>
</dbReference>
<dbReference type="InterPro" id="IPR045462">
    <property type="entry name" value="aa-tRNA-synth_I_cd-bd"/>
</dbReference>
<dbReference type="GO" id="GO:0004812">
    <property type="term" value="F:aminoacyl-tRNA ligase activity"/>
    <property type="evidence" value="ECO:0007669"/>
    <property type="project" value="UniProtKB-KW"/>
</dbReference>
<feature type="domain" description="Aminoacyl-tRNA synthetase class I anticodon-binding" evidence="7">
    <location>
        <begin position="2"/>
        <end position="61"/>
    </location>
</feature>
<dbReference type="EMBL" id="JADILY010000159">
    <property type="protein sequence ID" value="MBO8482393.1"/>
    <property type="molecule type" value="Genomic_DNA"/>
</dbReference>
<evidence type="ECO:0000256" key="2">
    <source>
        <dbReference type="ARBA" id="ARBA00022741"/>
    </source>
</evidence>
<keyword evidence="2" id="KW-0547">Nucleotide-binding</keyword>
<evidence type="ECO:0000313" key="8">
    <source>
        <dbReference type="EMBL" id="MBO8482393.1"/>
    </source>
</evidence>
<accession>A0A9D9J1B4</accession>
<dbReference type="SUPFAM" id="SSF48163">
    <property type="entry name" value="An anticodon-binding domain of class I aminoacyl-tRNA synthetases"/>
    <property type="match status" value="1"/>
</dbReference>
<dbReference type="Gene3D" id="1.10.10.350">
    <property type="match status" value="1"/>
</dbReference>
<evidence type="ECO:0000256" key="6">
    <source>
        <dbReference type="SAM" id="Phobius"/>
    </source>
</evidence>
<reference evidence="8" key="1">
    <citation type="submission" date="2020-10" db="EMBL/GenBank/DDBJ databases">
        <authorList>
            <person name="Gilroy R."/>
        </authorList>
    </citation>
    <scope>NUCLEOTIDE SEQUENCE</scope>
    <source>
        <strain evidence="8">B3-2255</strain>
    </source>
</reference>
<reference evidence="8" key="2">
    <citation type="journal article" date="2021" name="PeerJ">
        <title>Extensive microbial diversity within the chicken gut microbiome revealed by metagenomics and culture.</title>
        <authorList>
            <person name="Gilroy R."/>
            <person name="Ravi A."/>
            <person name="Getino M."/>
            <person name="Pursley I."/>
            <person name="Horton D.L."/>
            <person name="Alikhan N.F."/>
            <person name="Baker D."/>
            <person name="Gharbi K."/>
            <person name="Hall N."/>
            <person name="Watson M."/>
            <person name="Adriaenssens E.M."/>
            <person name="Foster-Nyarko E."/>
            <person name="Jarju S."/>
            <person name="Secka A."/>
            <person name="Antonio M."/>
            <person name="Oren A."/>
            <person name="Chaudhuri R.R."/>
            <person name="La Ragione R."/>
            <person name="Hildebrand F."/>
            <person name="Pallen M.J."/>
        </authorList>
    </citation>
    <scope>NUCLEOTIDE SEQUENCE</scope>
    <source>
        <strain evidence="8">B3-2255</strain>
    </source>
</reference>
<keyword evidence="6" id="KW-1133">Transmembrane helix</keyword>
<evidence type="ECO:0000256" key="4">
    <source>
        <dbReference type="ARBA" id="ARBA00022917"/>
    </source>
</evidence>
<keyword evidence="6" id="KW-0812">Transmembrane</keyword>
<dbReference type="AlphaFoldDB" id="A0A9D9J1B4"/>
<evidence type="ECO:0000313" key="9">
    <source>
        <dbReference type="Proteomes" id="UP000823772"/>
    </source>
</evidence>
<evidence type="ECO:0000259" key="7">
    <source>
        <dbReference type="Pfam" id="PF19269"/>
    </source>
</evidence>
<keyword evidence="1 8" id="KW-0436">Ligase</keyword>
<sequence>PFTEEALEPALSGYIHSKEWPMGKVMNTLRLALIGSSSGLGIAAVATIIGKEETAARVAFACKTLGE</sequence>
<comment type="caution">
    <text evidence="8">The sequence shown here is derived from an EMBL/GenBank/DDBJ whole genome shotgun (WGS) entry which is preliminary data.</text>
</comment>
<feature type="transmembrane region" description="Helical" evidence="6">
    <location>
        <begin position="29"/>
        <end position="49"/>
    </location>
</feature>
<dbReference type="GO" id="GO:0006412">
    <property type="term" value="P:translation"/>
    <property type="evidence" value="ECO:0007669"/>
    <property type="project" value="UniProtKB-KW"/>
</dbReference>
<evidence type="ECO:0000256" key="1">
    <source>
        <dbReference type="ARBA" id="ARBA00022598"/>
    </source>
</evidence>
<evidence type="ECO:0000256" key="5">
    <source>
        <dbReference type="ARBA" id="ARBA00023146"/>
    </source>
</evidence>
<keyword evidence="4" id="KW-0648">Protein biosynthesis</keyword>
<dbReference type="InterPro" id="IPR008925">
    <property type="entry name" value="aa_tRNA-synth_I_cd-bd_sf"/>
</dbReference>
<organism evidence="8 9">
    <name type="scientific">Candidatus Merdivivens faecigallinarum</name>
    <dbReference type="NCBI Taxonomy" id="2840871"/>
    <lineage>
        <taxon>Bacteria</taxon>
        <taxon>Pseudomonadati</taxon>
        <taxon>Bacteroidota</taxon>
        <taxon>Bacteroidia</taxon>
        <taxon>Bacteroidales</taxon>
        <taxon>Muribaculaceae</taxon>
        <taxon>Muribaculaceae incertae sedis</taxon>
        <taxon>Candidatus Merdivivens</taxon>
    </lineage>
</organism>
<evidence type="ECO:0000256" key="3">
    <source>
        <dbReference type="ARBA" id="ARBA00022840"/>
    </source>
</evidence>
<gene>
    <name evidence="8" type="ORF">IAC87_07630</name>
</gene>
<keyword evidence="3" id="KW-0067">ATP-binding</keyword>
<dbReference type="GO" id="GO:0000049">
    <property type="term" value="F:tRNA binding"/>
    <property type="evidence" value="ECO:0007669"/>
    <property type="project" value="InterPro"/>
</dbReference>
<dbReference type="Pfam" id="PF19269">
    <property type="entry name" value="Anticodon_2"/>
    <property type="match status" value="1"/>
</dbReference>
<protein>
    <submittedName>
        <fullName evidence="8">Glutamate--tRNA ligase</fullName>
    </submittedName>
</protein>
<keyword evidence="6" id="KW-0472">Membrane</keyword>
<feature type="non-terminal residue" evidence="8">
    <location>
        <position position="1"/>
    </location>
</feature>
<proteinExistence type="predicted"/>
<dbReference type="InterPro" id="IPR020751">
    <property type="entry name" value="aa-tRNA-synth_I_codon-bd_sub2"/>
</dbReference>
<dbReference type="GO" id="GO:0005524">
    <property type="term" value="F:ATP binding"/>
    <property type="evidence" value="ECO:0007669"/>
    <property type="project" value="UniProtKB-KW"/>
</dbReference>
<name>A0A9D9J1B4_9BACT</name>